<gene>
    <name evidence="1" type="ORF">SAMN05444380_12048</name>
</gene>
<organism evidence="1 2">
    <name type="scientific">Thermophagus xiamenensis</name>
    <dbReference type="NCBI Taxonomy" id="385682"/>
    <lineage>
        <taxon>Bacteria</taxon>
        <taxon>Pseudomonadati</taxon>
        <taxon>Bacteroidota</taxon>
        <taxon>Bacteroidia</taxon>
        <taxon>Marinilabiliales</taxon>
        <taxon>Marinilabiliaceae</taxon>
        <taxon>Thermophagus</taxon>
    </lineage>
</organism>
<accession>A0A1I2DVL5</accession>
<evidence type="ECO:0000313" key="1">
    <source>
        <dbReference type="EMBL" id="SFE84645.1"/>
    </source>
</evidence>
<keyword evidence="2" id="KW-1185">Reference proteome</keyword>
<protein>
    <submittedName>
        <fullName evidence="1">Uncharacterized protein</fullName>
    </submittedName>
</protein>
<dbReference type="RefSeq" id="WP_157998095.1">
    <property type="nucleotide sequence ID" value="NZ_AFSL01000012.1"/>
</dbReference>
<evidence type="ECO:0000313" key="2">
    <source>
        <dbReference type="Proteomes" id="UP000181976"/>
    </source>
</evidence>
<dbReference type="Proteomes" id="UP000181976">
    <property type="component" value="Unassembled WGS sequence"/>
</dbReference>
<sequence length="47" mass="5636">MLKDAIIRGYKTGLTQYTGQIILRFALQSWYMSNREKQIKKFIKRVV</sequence>
<proteinExistence type="predicted"/>
<name>A0A1I2DVL5_9BACT</name>
<reference evidence="1 2" key="1">
    <citation type="submission" date="2016-10" db="EMBL/GenBank/DDBJ databases">
        <authorList>
            <person name="de Groot N.N."/>
        </authorList>
    </citation>
    <scope>NUCLEOTIDE SEQUENCE [LARGE SCALE GENOMIC DNA]</scope>
    <source>
        <strain evidence="1 2">DSM 19012</strain>
    </source>
</reference>
<dbReference type="EMBL" id="FONA01000020">
    <property type="protein sequence ID" value="SFE84645.1"/>
    <property type="molecule type" value="Genomic_DNA"/>
</dbReference>
<dbReference type="InParanoid" id="A0A1I2DVL5"/>
<dbReference type="AlphaFoldDB" id="A0A1I2DVL5"/>